<dbReference type="AlphaFoldDB" id="A0A7Y9KTF0"/>
<feature type="chain" id="PRO_5030680875" description="Bacterial Ig-like domain-containing protein" evidence="1">
    <location>
        <begin position="35"/>
        <end position="621"/>
    </location>
</feature>
<protein>
    <recommendedName>
        <fullName evidence="4">Bacterial Ig-like domain-containing protein</fullName>
    </recommendedName>
</protein>
<evidence type="ECO:0000313" key="2">
    <source>
        <dbReference type="EMBL" id="NYE37527.1"/>
    </source>
</evidence>
<comment type="caution">
    <text evidence="2">The sequence shown here is derived from an EMBL/GenBank/DDBJ whole genome shotgun (WGS) entry which is preliminary data.</text>
</comment>
<sequence>MIRSVRRARPLGLALTLLATASVVLVMPAVPATAAPALNPLECHHAVDGTDFTSGTDVSDLVSCSIVAPSDGKVVLVATASVAYDTADSEALYEVAVDGAVGRNQRWVDVSSAPGDGTDRSVAITALTSVTDGSHTFTMRVRRSAGTGRIATYDPSVWALFIPSGSPYATCAPAVPLDWTATQAAMSTVSSCTLDVTSPSRVLVLGSASAAYSDADYEGRVRVGIDQPQGSTASDRYFDITSAGSDGADRTVATQHSDVVAAGSHTITLNAARQGGTGTVKLYRPSLLAIAVPTSSTGLQVCAGGVDTVWVNPSTTSTSMTACDLTATRAGSALVVGTASAGIGAGGSPYESQFLLTVGGDGAPATDRYVDVVADGGDGDDVAVADSSAVPVGAGTRTVSFLGRVYTTGGPLLTYDPGVAAIFVPQPDLTAPTVTVTSAPTDGTSTSVSAAFTVDADATTTCSLDGAPGQPCAGTYGATGLAVGPHTLTIVATDTVGNQTTRVLSWTVAAPAPATAPTPTPTPTPAPPTALEVRLSGTKVAVNAVLQRVRASKACPRRATVVVRKGRTVLTTTTLPAKAVGAGCRVAGTVKVSPKPAARAKVKVTVSGKNLRSRTIAAVRA</sequence>
<keyword evidence="1" id="KW-0732">Signal</keyword>
<organism evidence="2 3">
    <name type="scientific">Nocardioides cavernae</name>
    <dbReference type="NCBI Taxonomy" id="1921566"/>
    <lineage>
        <taxon>Bacteria</taxon>
        <taxon>Bacillati</taxon>
        <taxon>Actinomycetota</taxon>
        <taxon>Actinomycetes</taxon>
        <taxon>Propionibacteriales</taxon>
        <taxon>Nocardioidaceae</taxon>
        <taxon>Nocardioides</taxon>
    </lineage>
</organism>
<reference evidence="2 3" key="2">
    <citation type="submission" date="2020-08" db="EMBL/GenBank/DDBJ databases">
        <title>The Agave Microbiome: Exploring the role of microbial communities in plant adaptations to desert environments.</title>
        <authorList>
            <person name="Partida-Martinez L.P."/>
        </authorList>
    </citation>
    <scope>NUCLEOTIDE SEQUENCE [LARGE SCALE GENOMIC DNA]</scope>
    <source>
        <strain evidence="2 3">AT2.17</strain>
    </source>
</reference>
<name>A0A7Y9KTF0_9ACTN</name>
<gene>
    <name evidence="2" type="ORF">F4692_002660</name>
</gene>
<evidence type="ECO:0000256" key="1">
    <source>
        <dbReference type="SAM" id="SignalP"/>
    </source>
</evidence>
<keyword evidence="3" id="KW-1185">Reference proteome</keyword>
<reference evidence="2 3" key="1">
    <citation type="submission" date="2020-07" db="EMBL/GenBank/DDBJ databases">
        <authorList>
            <person name="Partida-Martinez L."/>
            <person name="Huntemann M."/>
            <person name="Clum A."/>
            <person name="Wang J."/>
            <person name="Palaniappan K."/>
            <person name="Ritter S."/>
            <person name="Chen I.-M."/>
            <person name="Stamatis D."/>
            <person name="Reddy T."/>
            <person name="O'Malley R."/>
            <person name="Daum C."/>
            <person name="Shapiro N."/>
            <person name="Ivanova N."/>
            <person name="Kyrpides N."/>
            <person name="Woyke T."/>
        </authorList>
    </citation>
    <scope>NUCLEOTIDE SEQUENCE [LARGE SCALE GENOMIC DNA]</scope>
    <source>
        <strain evidence="2 3">AT2.17</strain>
    </source>
</reference>
<dbReference type="RefSeq" id="WP_179620068.1">
    <property type="nucleotide sequence ID" value="NZ_JACCBW010000002.1"/>
</dbReference>
<dbReference type="EMBL" id="JACCBW010000002">
    <property type="protein sequence ID" value="NYE37527.1"/>
    <property type="molecule type" value="Genomic_DNA"/>
</dbReference>
<accession>A0A7Y9KTF0</accession>
<evidence type="ECO:0000313" key="3">
    <source>
        <dbReference type="Proteomes" id="UP000549911"/>
    </source>
</evidence>
<feature type="signal peptide" evidence="1">
    <location>
        <begin position="1"/>
        <end position="34"/>
    </location>
</feature>
<dbReference type="Proteomes" id="UP000549911">
    <property type="component" value="Unassembled WGS sequence"/>
</dbReference>
<evidence type="ECO:0008006" key="4">
    <source>
        <dbReference type="Google" id="ProtNLM"/>
    </source>
</evidence>
<proteinExistence type="predicted"/>